<protein>
    <submittedName>
        <fullName evidence="1">Translational machinery protein</fullName>
    </submittedName>
</protein>
<name>A0A845G2R6_9BURK</name>
<organism evidence="1 2">
    <name type="scientific">Duganella vulcania</name>
    <dbReference type="NCBI Taxonomy" id="2692166"/>
    <lineage>
        <taxon>Bacteria</taxon>
        <taxon>Pseudomonadati</taxon>
        <taxon>Pseudomonadota</taxon>
        <taxon>Betaproteobacteria</taxon>
        <taxon>Burkholderiales</taxon>
        <taxon>Oxalobacteraceae</taxon>
        <taxon>Telluria group</taxon>
        <taxon>Duganella</taxon>
    </lineage>
</organism>
<evidence type="ECO:0000313" key="1">
    <source>
        <dbReference type="EMBL" id="MYM88131.1"/>
    </source>
</evidence>
<evidence type="ECO:0000313" key="2">
    <source>
        <dbReference type="Proteomes" id="UP000470302"/>
    </source>
</evidence>
<reference evidence="1 2" key="1">
    <citation type="submission" date="2020-01" db="EMBL/GenBank/DDBJ databases">
        <title>Novel species isolated from a subtropical stream in China.</title>
        <authorList>
            <person name="Lu H."/>
        </authorList>
    </citation>
    <scope>NUCLEOTIDE SEQUENCE [LARGE SCALE GENOMIC DNA]</scope>
    <source>
        <strain evidence="1 2">FT82W</strain>
    </source>
</reference>
<dbReference type="AlphaFoldDB" id="A0A845G2R6"/>
<accession>A0A845G2R6</accession>
<proteinExistence type="predicted"/>
<dbReference type="Proteomes" id="UP000470302">
    <property type="component" value="Unassembled WGS sequence"/>
</dbReference>
<dbReference type="EMBL" id="WWCW01000039">
    <property type="protein sequence ID" value="MYM88131.1"/>
    <property type="molecule type" value="Genomic_DNA"/>
</dbReference>
<gene>
    <name evidence="1" type="ORF">GTP91_13195</name>
</gene>
<comment type="caution">
    <text evidence="1">The sequence shown here is derived from an EMBL/GenBank/DDBJ whole genome shotgun (WGS) entry which is preliminary data.</text>
</comment>
<dbReference type="SUPFAM" id="SSF53137">
    <property type="entry name" value="Translational machinery components"/>
    <property type="match status" value="1"/>
</dbReference>
<sequence>MSFNHVVAWIDHVQAHVIHFNAEAADHEVIKTVSTHPHLHNKSGAVGAGRAAESKHYFDHVAHALSDATEVLIVGPAQEKLELMKHLITHHPAVAKCVMAVESSDHPTDGQLLKYARKYFLKADMLR</sequence>
<dbReference type="RefSeq" id="WP_161097209.1">
    <property type="nucleotide sequence ID" value="NZ_WWCW01000039.1"/>
</dbReference>